<dbReference type="AlphaFoldDB" id="A0AAD7L5Z9"/>
<comment type="subcellular location">
    <subcellularLocation>
        <location evidence="1">Nucleus</location>
    </subcellularLocation>
</comment>
<proteinExistence type="inferred from homology"/>
<reference evidence="6" key="1">
    <citation type="journal article" date="2023" name="Science">
        <title>Elucidation of the pathway for biosynthesis of saponin adjuvants from the soapbark tree.</title>
        <authorList>
            <person name="Reed J."/>
            <person name="Orme A."/>
            <person name="El-Demerdash A."/>
            <person name="Owen C."/>
            <person name="Martin L.B.B."/>
            <person name="Misra R.C."/>
            <person name="Kikuchi S."/>
            <person name="Rejzek M."/>
            <person name="Martin A.C."/>
            <person name="Harkess A."/>
            <person name="Leebens-Mack J."/>
            <person name="Louveau T."/>
            <person name="Stephenson M.J."/>
            <person name="Osbourn A."/>
        </authorList>
    </citation>
    <scope>NUCLEOTIDE SEQUENCE</scope>
    <source>
        <strain evidence="6">S10</strain>
    </source>
</reference>
<protein>
    <submittedName>
        <fullName evidence="6">TESMIN/TSO1-like CXC 2</fullName>
    </submittedName>
</protein>
<name>A0AAD7L5Z9_QUISA</name>
<dbReference type="InterPro" id="IPR044522">
    <property type="entry name" value="TSO1-like"/>
</dbReference>
<evidence type="ECO:0000256" key="4">
    <source>
        <dbReference type="SAM" id="MobiDB-lite"/>
    </source>
</evidence>
<organism evidence="6 7">
    <name type="scientific">Quillaja saponaria</name>
    <name type="common">Soap bark tree</name>
    <dbReference type="NCBI Taxonomy" id="32244"/>
    <lineage>
        <taxon>Eukaryota</taxon>
        <taxon>Viridiplantae</taxon>
        <taxon>Streptophyta</taxon>
        <taxon>Embryophyta</taxon>
        <taxon>Tracheophyta</taxon>
        <taxon>Spermatophyta</taxon>
        <taxon>Magnoliopsida</taxon>
        <taxon>eudicotyledons</taxon>
        <taxon>Gunneridae</taxon>
        <taxon>Pentapetalae</taxon>
        <taxon>rosids</taxon>
        <taxon>fabids</taxon>
        <taxon>Fabales</taxon>
        <taxon>Quillajaceae</taxon>
        <taxon>Quillaja</taxon>
    </lineage>
</organism>
<accession>A0AAD7L5Z9</accession>
<feature type="region of interest" description="Disordered" evidence="4">
    <location>
        <begin position="261"/>
        <end position="288"/>
    </location>
</feature>
<dbReference type="GO" id="GO:0005634">
    <property type="term" value="C:nucleus"/>
    <property type="evidence" value="ECO:0007669"/>
    <property type="project" value="UniProtKB-SubCell"/>
</dbReference>
<dbReference type="Proteomes" id="UP001163823">
    <property type="component" value="Chromosome 11"/>
</dbReference>
<dbReference type="PANTHER" id="PTHR46159:SF18">
    <property type="entry name" value="CRC DOMAIN-CONTAINING PROTEIN"/>
    <property type="match status" value="1"/>
</dbReference>
<sequence>MDSPEGNRRAAATSSPANSSLVVQESSFFNYLSNLSPIKSVKEVRYTQRFSETSLHIPLPVFTSPRLALQQETNFLERDDAVAAGSNEDGQYKSQPDIVPFPGFEKEFQSCSPSGSIGEYLADHVEVECKNSADLSLQPASYQLSHCEVTGDKEMMTEVHSGVTGTIKASDQMQAILPSSSLALVEAGVSYRDDEKFDEFLGFTYEEINNILVTHKNLDLVSGEQFCEEHAADLNNAGGNYEKQHGIHQPFSESLQIVEANERSDESSRTVTNGTTREEVTQHQRGTRRHLQFEVAFPSNNSIIGSSHSLYNQTCDNIDTQLFGTLTNLINPVSLHSERGAISSIYQEVGCTNSFYPYGLGSCRMGGYYANSARSPPEHDLDQNSSNRSCRSLLENRAMPIRTNNLVNDCTVSPISTITGETNSNMDKDQPEGQAILGTSFATSHSNICMNNILSDPLGVTVEQQTALSENVSPKRKRQRTYINENQGCKRCNCKRSKCLKLYCECFAAGIYCVDSCACENCFNKPEYEDTVLDTRQQIESRNPLAFAPKVVKHASNSPVNVAEEGNWVTPSSARHKRGCNCKKSKCLKKYCECFQAKVGCSFGCRCENCENSFGTKTETVHGRVDTWENLTHEKLNTAEGGADCNNAGSANQFSRWEVLSDITNLTPLSNPCPSTMASSTLLRGCTRFTRDQSQWESNSSPSAGSLNQLCSPIRLVPQSSESKTLDEISSDSALADNMKDDDAFKRPRNMSTPTKAVESMSPSKKCVSSSQHQSDGPRSRTSFDLISDSKFILRAVPSFPSLTPYSKSKDTTNQCGTDH</sequence>
<dbReference type="InterPro" id="IPR033467">
    <property type="entry name" value="Tesmin/TSO1-like_CXC"/>
</dbReference>
<dbReference type="SMART" id="SM01114">
    <property type="entry name" value="CXC"/>
    <property type="match status" value="2"/>
</dbReference>
<evidence type="ECO:0000313" key="7">
    <source>
        <dbReference type="Proteomes" id="UP001163823"/>
    </source>
</evidence>
<feature type="compositionally biased region" description="Low complexity" evidence="4">
    <location>
        <begin position="760"/>
        <end position="771"/>
    </location>
</feature>
<dbReference type="PANTHER" id="PTHR46159">
    <property type="entry name" value="PROTEIN TESMIN/TSO1-LIKE CXC 2"/>
    <property type="match status" value="1"/>
</dbReference>
<feature type="domain" description="CRC" evidence="5">
    <location>
        <begin position="488"/>
        <end position="615"/>
    </location>
</feature>
<evidence type="ECO:0000256" key="2">
    <source>
        <dbReference type="ARBA" id="ARBA00007267"/>
    </source>
</evidence>
<comment type="caution">
    <text evidence="6">The sequence shown here is derived from an EMBL/GenBank/DDBJ whole genome shotgun (WGS) entry which is preliminary data.</text>
</comment>
<gene>
    <name evidence="6" type="ORF">O6P43_027846</name>
</gene>
<feature type="compositionally biased region" description="Polar residues" evidence="4">
    <location>
        <begin position="772"/>
        <end position="783"/>
    </location>
</feature>
<evidence type="ECO:0000256" key="3">
    <source>
        <dbReference type="ARBA" id="ARBA00023242"/>
    </source>
</evidence>
<evidence type="ECO:0000259" key="5">
    <source>
        <dbReference type="PROSITE" id="PS51634"/>
    </source>
</evidence>
<keyword evidence="7" id="KW-1185">Reference proteome</keyword>
<dbReference type="Pfam" id="PF03638">
    <property type="entry name" value="TCR"/>
    <property type="match status" value="2"/>
</dbReference>
<dbReference type="GO" id="GO:0003700">
    <property type="term" value="F:DNA-binding transcription factor activity"/>
    <property type="evidence" value="ECO:0007669"/>
    <property type="project" value="InterPro"/>
</dbReference>
<dbReference type="InterPro" id="IPR005172">
    <property type="entry name" value="CRC"/>
</dbReference>
<dbReference type="EMBL" id="JARAOO010000011">
    <property type="protein sequence ID" value="KAJ7951863.1"/>
    <property type="molecule type" value="Genomic_DNA"/>
</dbReference>
<evidence type="ECO:0000313" key="6">
    <source>
        <dbReference type="EMBL" id="KAJ7951863.1"/>
    </source>
</evidence>
<dbReference type="PROSITE" id="PS51634">
    <property type="entry name" value="CRC"/>
    <property type="match status" value="1"/>
</dbReference>
<keyword evidence="3" id="KW-0539">Nucleus</keyword>
<feature type="region of interest" description="Disordered" evidence="4">
    <location>
        <begin position="721"/>
        <end position="783"/>
    </location>
</feature>
<comment type="similarity">
    <text evidence="2">Belongs to the lin-54 family.</text>
</comment>
<evidence type="ECO:0000256" key="1">
    <source>
        <dbReference type="ARBA" id="ARBA00004123"/>
    </source>
</evidence>
<feature type="region of interest" description="Disordered" evidence="4">
    <location>
        <begin position="801"/>
        <end position="820"/>
    </location>
</feature>